<dbReference type="SUPFAM" id="SSF56349">
    <property type="entry name" value="DNA breaking-rejoining enzymes"/>
    <property type="match status" value="1"/>
</dbReference>
<reference evidence="3 4" key="1">
    <citation type="submission" date="2021-01" db="EMBL/GenBank/DDBJ databases">
        <title>Whole genome shotgun sequence of Actinoplanes couchii NBRC 106145.</title>
        <authorList>
            <person name="Komaki H."/>
            <person name="Tamura T."/>
        </authorList>
    </citation>
    <scope>NUCLEOTIDE SEQUENCE [LARGE SCALE GENOMIC DNA]</scope>
    <source>
        <strain evidence="3 4">NBRC 106145</strain>
    </source>
</reference>
<sequence length="120" mass="13410">MTPILRLHLDEFAGRKRLFIRRDGSPLRGKTLYQAYVRARKKVGLDKLSFHDLRHTGQTLAAQTGATIADLMKRLGHCRWRRLLHAVDGWDQEIDKALSALAAHGDAARLPKSVATVGMG</sequence>
<dbReference type="InterPro" id="IPR013762">
    <property type="entry name" value="Integrase-like_cat_sf"/>
</dbReference>
<keyword evidence="1" id="KW-0233">DNA recombination</keyword>
<gene>
    <name evidence="3" type="ORF">Aco03nite_070800</name>
</gene>
<dbReference type="InterPro" id="IPR011010">
    <property type="entry name" value="DNA_brk_join_enz"/>
</dbReference>
<evidence type="ECO:0000313" key="3">
    <source>
        <dbReference type="EMBL" id="GID58676.1"/>
    </source>
</evidence>
<evidence type="ECO:0000259" key="2">
    <source>
        <dbReference type="Pfam" id="PF00589"/>
    </source>
</evidence>
<dbReference type="InterPro" id="IPR002104">
    <property type="entry name" value="Integrase_catalytic"/>
</dbReference>
<organism evidence="3 4">
    <name type="scientific">Actinoplanes couchii</name>
    <dbReference type="NCBI Taxonomy" id="403638"/>
    <lineage>
        <taxon>Bacteria</taxon>
        <taxon>Bacillati</taxon>
        <taxon>Actinomycetota</taxon>
        <taxon>Actinomycetes</taxon>
        <taxon>Micromonosporales</taxon>
        <taxon>Micromonosporaceae</taxon>
        <taxon>Actinoplanes</taxon>
    </lineage>
</organism>
<dbReference type="Gene3D" id="1.10.443.10">
    <property type="entry name" value="Intergrase catalytic core"/>
    <property type="match status" value="1"/>
</dbReference>
<feature type="domain" description="Tyr recombinase" evidence="2">
    <location>
        <begin position="6"/>
        <end position="78"/>
    </location>
</feature>
<proteinExistence type="predicted"/>
<protein>
    <recommendedName>
        <fullName evidence="2">Tyr recombinase domain-containing protein</fullName>
    </recommendedName>
</protein>
<dbReference type="Proteomes" id="UP000612282">
    <property type="component" value="Unassembled WGS sequence"/>
</dbReference>
<evidence type="ECO:0000313" key="4">
    <source>
        <dbReference type="Proteomes" id="UP000612282"/>
    </source>
</evidence>
<keyword evidence="4" id="KW-1185">Reference proteome</keyword>
<name>A0ABQ3XJL7_9ACTN</name>
<accession>A0ABQ3XJL7</accession>
<dbReference type="EMBL" id="BOMG01000088">
    <property type="protein sequence ID" value="GID58676.1"/>
    <property type="molecule type" value="Genomic_DNA"/>
</dbReference>
<dbReference type="Pfam" id="PF00589">
    <property type="entry name" value="Phage_integrase"/>
    <property type="match status" value="1"/>
</dbReference>
<evidence type="ECO:0000256" key="1">
    <source>
        <dbReference type="ARBA" id="ARBA00023172"/>
    </source>
</evidence>
<dbReference type="RefSeq" id="WP_203803514.1">
    <property type="nucleotide sequence ID" value="NZ_BAAAQE010000007.1"/>
</dbReference>
<comment type="caution">
    <text evidence="3">The sequence shown here is derived from an EMBL/GenBank/DDBJ whole genome shotgun (WGS) entry which is preliminary data.</text>
</comment>